<feature type="transmembrane region" description="Helical" evidence="2">
    <location>
        <begin position="198"/>
        <end position="219"/>
    </location>
</feature>
<feature type="region of interest" description="Disordered" evidence="1">
    <location>
        <begin position="361"/>
        <end position="390"/>
    </location>
</feature>
<dbReference type="Pfam" id="PF10333">
    <property type="entry name" value="Pga1"/>
    <property type="match status" value="1"/>
</dbReference>
<proteinExistence type="predicted"/>
<feature type="compositionally biased region" description="Basic and acidic residues" evidence="1">
    <location>
        <begin position="704"/>
        <end position="716"/>
    </location>
</feature>
<accession>A0ABR3TTG6</accession>
<keyword evidence="2" id="KW-0812">Transmembrane</keyword>
<feature type="compositionally biased region" description="Pro residues" evidence="1">
    <location>
        <begin position="613"/>
        <end position="624"/>
    </location>
</feature>
<reference evidence="3 4" key="1">
    <citation type="journal article" date="2023" name="Plant Dis.">
        <title>First Report of Diplodia intermedia Causing Canker and Dieback Diseases on Apple Trees in Canada.</title>
        <authorList>
            <person name="Ellouze W."/>
            <person name="Ilyukhin E."/>
            <person name="Sulman M."/>
            <person name="Ali S."/>
        </authorList>
    </citation>
    <scope>NUCLEOTIDE SEQUENCE [LARGE SCALE GENOMIC DNA]</scope>
    <source>
        <strain evidence="3 4">M45-28</strain>
    </source>
</reference>
<feature type="compositionally biased region" description="Basic and acidic residues" evidence="1">
    <location>
        <begin position="465"/>
        <end position="476"/>
    </location>
</feature>
<protein>
    <submittedName>
        <fullName evidence="3">Uncharacterized protein</fullName>
    </submittedName>
</protein>
<dbReference type="PANTHER" id="PTHR28022:SF1">
    <property type="entry name" value="GPI MANNOSYLTRANSFERASE 2 SUBUNIT PGA1"/>
    <property type="match status" value="1"/>
</dbReference>
<evidence type="ECO:0000313" key="4">
    <source>
        <dbReference type="Proteomes" id="UP001521184"/>
    </source>
</evidence>
<feature type="region of interest" description="Disordered" evidence="1">
    <location>
        <begin position="602"/>
        <end position="764"/>
    </location>
</feature>
<keyword evidence="2" id="KW-1133">Transmembrane helix</keyword>
<sequence length="1014" mass="110900">MNMSMDFQISAAQFNETRQEITKLVLSQQKTLRSMHIVLGVFSLIFATVMVTRILYDGWRAAKLKVLLRPRKLEWLRSIHTAEVFPLALAVGVTVQMVIMIAVQSGNLDRFFEHNCRGVVQIVLPTILLVGFVNLIFGIETTVRAFKGSIARGKWTLTGCTLAILGCLLVAWIPTIVWPGNNLCFGELIWIPFRYRRVLLPLLAVLLAGYIVLGSLITLKLRYDSNFDADERVSASRMVWYLTFAFIEHADKNLLQAFIVPFFIQAYMMNFDDKFTSSRVAEIVLFSSGIFIAFIHLFLRVNVTRMIIKPIGVPWKQNKKAVRLRLFGPSDLEMTISKPVGGAKDRAYAMQDYYSNRPEKSSYDFSFDSPDTTRRPSDPEATYTPQLPTILVNRESKQSIGSKLSAWPLPLEPLKKTTLASRHSRKPSGDKRTPTYTLFPNRTSVDETPRLPATVYNPSQPSNARDSRKPSFDTGKRGASMAPSVTDVSEAYRGLLPPMPPFARPTSHRRDSSLDSSATVQIGLRLSMAPAAMMGGRSSTGINRQLAPSQLAPPQLAPVQLAPPQLAPPPPIRESTHSAESGRSVTAATPAPLFASKPLGHMRQQSAGTAGPSGPPPSLPPPSPTSTAPTEAEKEDVPAMLAAPAPPYSPASTRFQEDEEASDRSSAYSAPSSFESFTILNPQNSQRYLESARNKVLPPTPRESSPESDRSGRGDRQNTATPVGAGSPQRTSPTTPPERTASPRWVDLRSGTMKRSNSAARSGMPEAPAQDLFAQAVKMLPAAALPLLALLTALVALLPAVLANVEKTVFVAPSAIALPNVRPGLQDLRLASLSPSAHVLRTHLAVAFASDDSPRGLDYWYLLTELAPGQRYEVRVCWAATQPTSFWLDAHPVTHVFEAPELIAALASFSENIADSSPIVDDRKAAEVAQTSASLLFLRIQAAADFYSLNKTRMSNPPDVKVDIILDPYILNAVPRSLIPTGLYIIALAVGAWFLSSSVVNWASAIEPVKPHTD</sequence>
<feature type="transmembrane region" description="Helical" evidence="2">
    <location>
        <begin position="982"/>
        <end position="1003"/>
    </location>
</feature>
<evidence type="ECO:0000256" key="2">
    <source>
        <dbReference type="SAM" id="Phobius"/>
    </source>
</evidence>
<keyword evidence="2" id="KW-0472">Membrane</keyword>
<feature type="compositionally biased region" description="Low complexity" evidence="1">
    <location>
        <begin position="664"/>
        <end position="676"/>
    </location>
</feature>
<evidence type="ECO:0000256" key="1">
    <source>
        <dbReference type="SAM" id="MobiDB-lite"/>
    </source>
</evidence>
<comment type="caution">
    <text evidence="3">The sequence shown here is derived from an EMBL/GenBank/DDBJ whole genome shotgun (WGS) entry which is preliminary data.</text>
</comment>
<feature type="compositionally biased region" description="Polar residues" evidence="1">
    <location>
        <begin position="434"/>
        <end position="443"/>
    </location>
</feature>
<name>A0ABR3TTG6_9PEZI</name>
<feature type="region of interest" description="Disordered" evidence="1">
    <location>
        <begin position="560"/>
        <end position="585"/>
    </location>
</feature>
<evidence type="ECO:0000313" key="3">
    <source>
        <dbReference type="EMBL" id="KAL1643771.1"/>
    </source>
</evidence>
<dbReference type="Proteomes" id="UP001521184">
    <property type="component" value="Unassembled WGS sequence"/>
</dbReference>
<feature type="transmembrane region" description="Helical" evidence="2">
    <location>
        <begin position="782"/>
        <end position="802"/>
    </location>
</feature>
<feature type="transmembrane region" description="Helical" evidence="2">
    <location>
        <begin position="35"/>
        <end position="56"/>
    </location>
</feature>
<dbReference type="EMBL" id="JAKEKT020000026">
    <property type="protein sequence ID" value="KAL1643771.1"/>
    <property type="molecule type" value="Genomic_DNA"/>
</dbReference>
<feature type="transmembrane region" description="Helical" evidence="2">
    <location>
        <begin position="280"/>
        <end position="299"/>
    </location>
</feature>
<feature type="transmembrane region" description="Helical" evidence="2">
    <location>
        <begin position="122"/>
        <end position="143"/>
    </location>
</feature>
<gene>
    <name evidence="3" type="ORF">SLS58_004787</name>
</gene>
<dbReference type="InterPro" id="IPR019433">
    <property type="entry name" value="GPI_ManTrfase_II_coact_Pga1"/>
</dbReference>
<dbReference type="PANTHER" id="PTHR28022">
    <property type="entry name" value="GPI MANNOSYLTRANSFERASE 2 SUBUNIT PGA1"/>
    <property type="match status" value="1"/>
</dbReference>
<feature type="compositionally biased region" description="Polar residues" evidence="1">
    <location>
        <begin position="678"/>
        <end position="688"/>
    </location>
</feature>
<feature type="transmembrane region" description="Helical" evidence="2">
    <location>
        <begin position="155"/>
        <end position="178"/>
    </location>
</feature>
<keyword evidence="4" id="KW-1185">Reference proteome</keyword>
<feature type="transmembrane region" description="Helical" evidence="2">
    <location>
        <begin position="77"/>
        <end position="102"/>
    </location>
</feature>
<feature type="region of interest" description="Disordered" evidence="1">
    <location>
        <begin position="418"/>
        <end position="483"/>
    </location>
</feature>
<organism evidence="3 4">
    <name type="scientific">Diplodia intermedia</name>
    <dbReference type="NCBI Taxonomy" id="856260"/>
    <lineage>
        <taxon>Eukaryota</taxon>
        <taxon>Fungi</taxon>
        <taxon>Dikarya</taxon>
        <taxon>Ascomycota</taxon>
        <taxon>Pezizomycotina</taxon>
        <taxon>Dothideomycetes</taxon>
        <taxon>Dothideomycetes incertae sedis</taxon>
        <taxon>Botryosphaeriales</taxon>
        <taxon>Botryosphaeriaceae</taxon>
        <taxon>Diplodia</taxon>
    </lineage>
</organism>